<protein>
    <submittedName>
        <fullName evidence="1">Uncharacterized protein</fullName>
    </submittedName>
</protein>
<evidence type="ECO:0000313" key="1">
    <source>
        <dbReference type="EMBL" id="TYQ07813.1"/>
    </source>
</evidence>
<organism evidence="1">
    <name type="scientific">Nocardia globerula</name>
    <dbReference type="NCBI Taxonomy" id="1818"/>
    <lineage>
        <taxon>Bacteria</taxon>
        <taxon>Bacillati</taxon>
        <taxon>Actinomycetota</taxon>
        <taxon>Actinomycetes</taxon>
        <taxon>Mycobacteriales</taxon>
        <taxon>Nocardiaceae</taxon>
        <taxon>Nocardia</taxon>
    </lineage>
</organism>
<accession>A0A652YVT8</accession>
<reference evidence="1" key="1">
    <citation type="submission" date="2019-07" db="EMBL/GenBank/DDBJ databases">
        <title>Genomic Encyclopedia of Type Strains, Phase IV (KMG-IV): sequencing the most valuable type-strain genomes for metagenomic binning, comparative biology and taxonomic classification.</title>
        <authorList>
            <person name="Goeker M."/>
        </authorList>
    </citation>
    <scope>NUCLEOTIDE SEQUENCE</scope>
    <source>
        <strain evidence="1">DSM 44596</strain>
    </source>
</reference>
<sequence length="40" mass="4036">MGSQEEFSAVIKNLFPVLKDLLTAIGGGSLTPGTGSAAEK</sequence>
<gene>
    <name evidence="1" type="ORF">FNL38_101178</name>
</gene>
<comment type="caution">
    <text evidence="1">The sequence shown here is derived from an EMBL/GenBank/DDBJ whole genome shotgun (WGS) entry which is preliminary data.</text>
</comment>
<name>A0A652YVT8_NOCGL</name>
<dbReference type="EMBL" id="VNIQ01000001">
    <property type="protein sequence ID" value="TYQ07813.1"/>
    <property type="molecule type" value="Genomic_DNA"/>
</dbReference>
<proteinExistence type="predicted"/>
<dbReference type="AlphaFoldDB" id="A0A652YVT8"/>